<dbReference type="EMBL" id="CALLCH030000003">
    <property type="protein sequence ID" value="CAI4211794.1"/>
    <property type="molecule type" value="Genomic_DNA"/>
</dbReference>
<accession>A0A9P1M678</accession>
<organism evidence="2 3">
    <name type="scientific">Parascedosporium putredinis</name>
    <dbReference type="NCBI Taxonomy" id="1442378"/>
    <lineage>
        <taxon>Eukaryota</taxon>
        <taxon>Fungi</taxon>
        <taxon>Dikarya</taxon>
        <taxon>Ascomycota</taxon>
        <taxon>Pezizomycotina</taxon>
        <taxon>Sordariomycetes</taxon>
        <taxon>Hypocreomycetidae</taxon>
        <taxon>Microascales</taxon>
        <taxon>Microascaceae</taxon>
        <taxon>Parascedosporium</taxon>
    </lineage>
</organism>
<comment type="caution">
    <text evidence="2">The sequence shown here is derived from an EMBL/GenBank/DDBJ whole genome shotgun (WGS) entry which is preliminary data.</text>
</comment>
<evidence type="ECO:0000313" key="2">
    <source>
        <dbReference type="EMBL" id="CAI4211794.1"/>
    </source>
</evidence>
<sequence length="207" mass="22365">MPSSKKNKNAKDGGVAAALAKQIANNKSAYAHFYGVPDLDLDTVSSHGLKAGERGYHFAFDTFPRRYPDPTPGSDNVIVAGYEGGLEVYSVSKRGLDPVASLKGLRGEQDTPGPVAMGTGAKSSAPGSPRVDAMNRFQGQPIEHYQTTIEVYSLRTNQRIDVLLQASQIPIEAAIPITSHMFSPPSDRELSHSCRLRSGCGFLWSDW</sequence>
<reference evidence="2" key="1">
    <citation type="submission" date="2022-11" db="EMBL/GenBank/DDBJ databases">
        <authorList>
            <person name="Scott C."/>
            <person name="Bruce N."/>
        </authorList>
    </citation>
    <scope>NUCLEOTIDE SEQUENCE</scope>
</reference>
<protein>
    <submittedName>
        <fullName evidence="2">Uncharacterized protein</fullName>
    </submittedName>
</protein>
<dbReference type="AlphaFoldDB" id="A0A9P1M678"/>
<dbReference type="Proteomes" id="UP000838763">
    <property type="component" value="Unassembled WGS sequence"/>
</dbReference>
<name>A0A9P1M678_9PEZI</name>
<dbReference type="OrthoDB" id="3938623at2759"/>
<proteinExistence type="predicted"/>
<gene>
    <name evidence="2" type="ORF">PPNO1_LOCUS1568</name>
</gene>
<evidence type="ECO:0000313" key="3">
    <source>
        <dbReference type="Proteomes" id="UP000838763"/>
    </source>
</evidence>
<feature type="region of interest" description="Disordered" evidence="1">
    <location>
        <begin position="103"/>
        <end position="129"/>
    </location>
</feature>
<keyword evidence="3" id="KW-1185">Reference proteome</keyword>
<evidence type="ECO:0000256" key="1">
    <source>
        <dbReference type="SAM" id="MobiDB-lite"/>
    </source>
</evidence>